<comment type="subcellular location">
    <subcellularLocation>
        <location evidence="1">Cell membrane</location>
        <topology evidence="1">Multi-pass membrane protein</topology>
    </subcellularLocation>
</comment>
<evidence type="ECO:0000256" key="14">
    <source>
        <dbReference type="ARBA" id="ARBA00023136"/>
    </source>
</evidence>
<dbReference type="Gene3D" id="1.20.1110.10">
    <property type="entry name" value="Calcium-transporting ATPase, transmembrane domain"/>
    <property type="match status" value="1"/>
</dbReference>
<organism evidence="17 18">
    <name type="scientific">Solimonas terrae</name>
    <dbReference type="NCBI Taxonomy" id="1396819"/>
    <lineage>
        <taxon>Bacteria</taxon>
        <taxon>Pseudomonadati</taxon>
        <taxon>Pseudomonadota</taxon>
        <taxon>Gammaproteobacteria</taxon>
        <taxon>Nevskiales</taxon>
        <taxon>Nevskiaceae</taxon>
        <taxon>Solimonas</taxon>
    </lineage>
</organism>
<keyword evidence="12 15" id="KW-1133">Transmembrane helix</keyword>
<dbReference type="InterPro" id="IPR008250">
    <property type="entry name" value="ATPase_P-typ_transduc_dom_A_sf"/>
</dbReference>
<dbReference type="NCBIfam" id="TIGR01525">
    <property type="entry name" value="ATPase-IB_hvy"/>
    <property type="match status" value="1"/>
</dbReference>
<evidence type="ECO:0000256" key="15">
    <source>
        <dbReference type="RuleBase" id="RU362081"/>
    </source>
</evidence>
<dbReference type="PRINTS" id="PR00119">
    <property type="entry name" value="CATATPASE"/>
</dbReference>
<dbReference type="PROSITE" id="PS50846">
    <property type="entry name" value="HMA_2"/>
    <property type="match status" value="1"/>
</dbReference>
<dbReference type="EC" id="3.6.3.3" evidence="17"/>
<dbReference type="GO" id="GO:0005507">
    <property type="term" value="F:copper ion binding"/>
    <property type="evidence" value="ECO:0007669"/>
    <property type="project" value="TreeGrafter"/>
</dbReference>
<dbReference type="InterPro" id="IPR006121">
    <property type="entry name" value="HMA_dom"/>
</dbReference>
<dbReference type="InterPro" id="IPR036163">
    <property type="entry name" value="HMA_dom_sf"/>
</dbReference>
<evidence type="ECO:0000256" key="8">
    <source>
        <dbReference type="ARBA" id="ARBA00022741"/>
    </source>
</evidence>
<dbReference type="Gene3D" id="3.30.70.100">
    <property type="match status" value="1"/>
</dbReference>
<feature type="transmembrane region" description="Helical" evidence="15">
    <location>
        <begin position="154"/>
        <end position="173"/>
    </location>
</feature>
<dbReference type="Proteomes" id="UP000472676">
    <property type="component" value="Unassembled WGS sequence"/>
</dbReference>
<feature type="transmembrane region" description="Helical" evidence="15">
    <location>
        <begin position="684"/>
        <end position="703"/>
    </location>
</feature>
<keyword evidence="18" id="KW-1185">Reference proteome</keyword>
<dbReference type="InterPro" id="IPR023298">
    <property type="entry name" value="ATPase_P-typ_TM_dom_sf"/>
</dbReference>
<dbReference type="InterPro" id="IPR001757">
    <property type="entry name" value="P_typ_ATPase"/>
</dbReference>
<dbReference type="Pfam" id="PF00122">
    <property type="entry name" value="E1-E2_ATPase"/>
    <property type="match status" value="1"/>
</dbReference>
<dbReference type="GO" id="GO:0016887">
    <property type="term" value="F:ATP hydrolysis activity"/>
    <property type="evidence" value="ECO:0007669"/>
    <property type="project" value="InterPro"/>
</dbReference>
<dbReference type="GO" id="GO:0055070">
    <property type="term" value="P:copper ion homeostasis"/>
    <property type="evidence" value="ECO:0007669"/>
    <property type="project" value="TreeGrafter"/>
</dbReference>
<dbReference type="GO" id="GO:0043682">
    <property type="term" value="F:P-type divalent copper transporter activity"/>
    <property type="evidence" value="ECO:0007669"/>
    <property type="project" value="TreeGrafter"/>
</dbReference>
<keyword evidence="9 15" id="KW-0067">ATP-binding</keyword>
<dbReference type="RefSeq" id="WP_166250622.1">
    <property type="nucleotide sequence ID" value="NZ_JAAMOW010000001.1"/>
</dbReference>
<comment type="similarity">
    <text evidence="2 15">Belongs to the cation transport ATPase (P-type) (TC 3.A.3) family. Type IB subfamily.</text>
</comment>
<dbReference type="PANTHER" id="PTHR43520:SF5">
    <property type="entry name" value="CATION-TRANSPORTING P-TYPE ATPASE-RELATED"/>
    <property type="match status" value="1"/>
</dbReference>
<dbReference type="SUPFAM" id="SSF81653">
    <property type="entry name" value="Calcium ATPase, transduction domain A"/>
    <property type="match status" value="1"/>
</dbReference>
<dbReference type="CDD" id="cd00371">
    <property type="entry name" value="HMA"/>
    <property type="match status" value="1"/>
</dbReference>
<feature type="transmembrane region" description="Helical" evidence="15">
    <location>
        <begin position="113"/>
        <end position="134"/>
    </location>
</feature>
<evidence type="ECO:0000256" key="1">
    <source>
        <dbReference type="ARBA" id="ARBA00004651"/>
    </source>
</evidence>
<dbReference type="SUPFAM" id="SSF56784">
    <property type="entry name" value="HAD-like"/>
    <property type="match status" value="1"/>
</dbReference>
<accession>A0A6M2BM06</accession>
<evidence type="ECO:0000256" key="3">
    <source>
        <dbReference type="ARBA" id="ARBA00022448"/>
    </source>
</evidence>
<evidence type="ECO:0000256" key="6">
    <source>
        <dbReference type="ARBA" id="ARBA00022692"/>
    </source>
</evidence>
<sequence length="736" mass="77365">MAAVGLSPWSVYDRPELRDSVSQPSAGNSREALLGVDGVHCAACVSRVERLLAPLVTQVHVNLAARTLQFRFDPERVSLSSVLAALDAAGFEPQVLAQDARLTARRAAAREQLARIGVAALCAMQVMMLAWPFYGNDGSVIEPAMAQLLRSTQWLLATPAVFYAGWPFLAGAARTLRAGRVDMDVPIALSLLIAYGASAANVLRGEGILYFDSATMFVLLLSGARYLESRSRIAAGGHLRRLVGARKLTAVRVGEHGDETLPLASIAIGDVLRVVPGEAVPVDGELLDVAAELDEALLSGESRPVVRCAGERLLAGSLNVGGSALCLRAESLGADTWLAQITHILAAAQQERPAYQRRLDRWAGIFIVAVLLLAAATALLWWHLDSAHALSAALSVLVASCPCALSLAAPLALAAGSGRLAAAGVLVARPQALSRLAALDTVVFDKTGTLTETSLTVGEVEALAEVDRGRCLAICAALERGLLHPIALAFQSHDRGLLAEQVSSQPGQGVAGVIDGRRYWLGAAESAPGGRLLPQADAAATPLLLRRDEQMLAYIEVLAPVRADAAPLIAALHEQDIGVQLLTGDGVLPANALADRLGIDKVDARMQPEAKLAHVRELQRQGHVVLAVGDGINDAPLLAGADIGCAMPDGAALTQARADLLLVGNRLGSLAALRHMARMIRRRTMQNVGWALAYNAFVLPLAIGGALTPWLAALGMSLSSLVVVVNAQRLPRLRAD</sequence>
<dbReference type="PROSITE" id="PS00154">
    <property type="entry name" value="ATPASE_E1_E2"/>
    <property type="match status" value="1"/>
</dbReference>
<keyword evidence="4 15" id="KW-1003">Cell membrane</keyword>
<evidence type="ECO:0000259" key="16">
    <source>
        <dbReference type="PROSITE" id="PS50846"/>
    </source>
</evidence>
<evidence type="ECO:0000256" key="12">
    <source>
        <dbReference type="ARBA" id="ARBA00022989"/>
    </source>
</evidence>
<evidence type="ECO:0000256" key="5">
    <source>
        <dbReference type="ARBA" id="ARBA00022553"/>
    </source>
</evidence>
<dbReference type="InterPro" id="IPR018303">
    <property type="entry name" value="ATPase_P-typ_P_site"/>
</dbReference>
<keyword evidence="8 15" id="KW-0547">Nucleotide-binding</keyword>
<dbReference type="PANTHER" id="PTHR43520">
    <property type="entry name" value="ATP7, ISOFORM B"/>
    <property type="match status" value="1"/>
</dbReference>
<keyword evidence="10" id="KW-0460">Magnesium</keyword>
<dbReference type="SUPFAM" id="SSF55008">
    <property type="entry name" value="HMA, heavy metal-associated domain"/>
    <property type="match status" value="1"/>
</dbReference>
<comment type="caution">
    <text evidence="17">The sequence shown here is derived from an EMBL/GenBank/DDBJ whole genome shotgun (WGS) entry which is preliminary data.</text>
</comment>
<evidence type="ECO:0000256" key="10">
    <source>
        <dbReference type="ARBA" id="ARBA00022842"/>
    </source>
</evidence>
<keyword evidence="6 15" id="KW-0812">Transmembrane</keyword>
<protein>
    <submittedName>
        <fullName evidence="17">Cadmium-translocating P-type ATPase</fullName>
        <ecNumber evidence="17">3.6.3.3</ecNumber>
    </submittedName>
</protein>
<feature type="transmembrane region" description="Helical" evidence="15">
    <location>
        <begin position="185"/>
        <end position="203"/>
    </location>
</feature>
<dbReference type="InterPro" id="IPR036412">
    <property type="entry name" value="HAD-like_sf"/>
</dbReference>
<dbReference type="NCBIfam" id="TIGR01511">
    <property type="entry name" value="ATPase-IB1_Cu"/>
    <property type="match status" value="1"/>
</dbReference>
<reference evidence="17 18" key="1">
    <citation type="journal article" date="2014" name="Int. J. Syst. Evol. Microbiol.">
        <title>Solimonas terrae sp. nov., isolated from soil.</title>
        <authorList>
            <person name="Kim S.J."/>
            <person name="Moon J.Y."/>
            <person name="Weon H.Y."/>
            <person name="Ahn J.H."/>
            <person name="Chen W.M."/>
            <person name="Kwon S.W."/>
        </authorList>
    </citation>
    <scope>NUCLEOTIDE SEQUENCE [LARGE SCALE GENOMIC DNA]</scope>
    <source>
        <strain evidence="17 18">KIS83-12</strain>
    </source>
</reference>
<proteinExistence type="inferred from homology"/>
<evidence type="ECO:0000256" key="7">
    <source>
        <dbReference type="ARBA" id="ARBA00022723"/>
    </source>
</evidence>
<dbReference type="InterPro" id="IPR023214">
    <property type="entry name" value="HAD_sf"/>
</dbReference>
<evidence type="ECO:0000256" key="4">
    <source>
        <dbReference type="ARBA" id="ARBA00022475"/>
    </source>
</evidence>
<feature type="domain" description="HMA" evidence="16">
    <location>
        <begin position="30"/>
        <end position="94"/>
    </location>
</feature>
<keyword evidence="5" id="KW-0597">Phosphoprotein</keyword>
<name>A0A6M2BM06_9GAMM</name>
<dbReference type="InterPro" id="IPR059000">
    <property type="entry name" value="ATPase_P-type_domA"/>
</dbReference>
<keyword evidence="17" id="KW-0378">Hydrolase</keyword>
<dbReference type="InterPro" id="IPR027256">
    <property type="entry name" value="P-typ_ATPase_IB"/>
</dbReference>
<evidence type="ECO:0000256" key="2">
    <source>
        <dbReference type="ARBA" id="ARBA00006024"/>
    </source>
</evidence>
<evidence type="ECO:0000313" key="18">
    <source>
        <dbReference type="Proteomes" id="UP000472676"/>
    </source>
</evidence>
<feature type="transmembrane region" description="Helical" evidence="15">
    <location>
        <begin position="362"/>
        <end position="384"/>
    </location>
</feature>
<evidence type="ECO:0000256" key="11">
    <source>
        <dbReference type="ARBA" id="ARBA00022967"/>
    </source>
</evidence>
<gene>
    <name evidence="17" type="primary">cadA</name>
    <name evidence="17" type="ORF">G7Y85_00305</name>
</gene>
<dbReference type="AlphaFoldDB" id="A0A6M2BM06"/>
<evidence type="ECO:0000313" key="17">
    <source>
        <dbReference type="EMBL" id="NGY03195.1"/>
    </source>
</evidence>
<feature type="transmembrane region" description="Helical" evidence="15">
    <location>
        <begin position="209"/>
        <end position="227"/>
    </location>
</feature>
<keyword evidence="13" id="KW-0406">Ion transport</keyword>
<dbReference type="Pfam" id="PF00702">
    <property type="entry name" value="Hydrolase"/>
    <property type="match status" value="1"/>
</dbReference>
<dbReference type="EMBL" id="JAAMOW010000001">
    <property type="protein sequence ID" value="NGY03195.1"/>
    <property type="molecule type" value="Genomic_DNA"/>
</dbReference>
<dbReference type="SUPFAM" id="SSF81665">
    <property type="entry name" value="Calcium ATPase, transmembrane domain M"/>
    <property type="match status" value="1"/>
</dbReference>
<feature type="transmembrane region" description="Helical" evidence="15">
    <location>
        <begin position="390"/>
        <end position="413"/>
    </location>
</feature>
<keyword evidence="11" id="KW-1278">Translocase</keyword>
<dbReference type="Gene3D" id="3.40.50.1000">
    <property type="entry name" value="HAD superfamily/HAD-like"/>
    <property type="match status" value="1"/>
</dbReference>
<evidence type="ECO:0000256" key="13">
    <source>
        <dbReference type="ARBA" id="ARBA00023065"/>
    </source>
</evidence>
<keyword evidence="7 15" id="KW-0479">Metal-binding</keyword>
<keyword evidence="14 15" id="KW-0472">Membrane</keyword>
<dbReference type="Gene3D" id="2.70.150.10">
    <property type="entry name" value="Calcium-transporting ATPase, cytoplasmic transduction domain A"/>
    <property type="match status" value="1"/>
</dbReference>
<dbReference type="NCBIfam" id="TIGR01494">
    <property type="entry name" value="ATPase_P-type"/>
    <property type="match status" value="2"/>
</dbReference>
<dbReference type="GO" id="GO:0005886">
    <property type="term" value="C:plasma membrane"/>
    <property type="evidence" value="ECO:0007669"/>
    <property type="project" value="UniProtKB-SubCell"/>
</dbReference>
<evidence type="ECO:0000256" key="9">
    <source>
        <dbReference type="ARBA" id="ARBA00022840"/>
    </source>
</evidence>
<dbReference type="Pfam" id="PF00403">
    <property type="entry name" value="HMA"/>
    <property type="match status" value="1"/>
</dbReference>
<dbReference type="GO" id="GO:0005524">
    <property type="term" value="F:ATP binding"/>
    <property type="evidence" value="ECO:0007669"/>
    <property type="project" value="UniProtKB-UniRule"/>
</dbReference>
<dbReference type="Gene3D" id="3.40.1110.10">
    <property type="entry name" value="Calcium-transporting ATPase, cytoplasmic domain N"/>
    <property type="match status" value="1"/>
</dbReference>
<keyword evidence="3" id="KW-0813">Transport</keyword>
<dbReference type="InterPro" id="IPR023299">
    <property type="entry name" value="ATPase_P-typ_cyto_dom_N"/>
</dbReference>
<dbReference type="NCBIfam" id="TIGR01512">
    <property type="entry name" value="ATPase-IB2_Cd"/>
    <property type="match status" value="1"/>
</dbReference>